<accession>A0A8T0WN96</accession>
<dbReference type="AlphaFoldDB" id="A0A8T0WN96"/>
<keyword evidence="2" id="KW-1185">Reference proteome</keyword>
<protein>
    <submittedName>
        <fullName evidence="1">Uncharacterized protein</fullName>
    </submittedName>
</protein>
<gene>
    <name evidence="1" type="ORF">PVAP13_2KG565000</name>
</gene>
<proteinExistence type="predicted"/>
<name>A0A8T0WN96_PANVG</name>
<dbReference type="EMBL" id="CM029039">
    <property type="protein sequence ID" value="KAG2647186.1"/>
    <property type="molecule type" value="Genomic_DNA"/>
</dbReference>
<dbReference type="Proteomes" id="UP000823388">
    <property type="component" value="Chromosome 2K"/>
</dbReference>
<organism evidence="1 2">
    <name type="scientific">Panicum virgatum</name>
    <name type="common">Blackwell switchgrass</name>
    <dbReference type="NCBI Taxonomy" id="38727"/>
    <lineage>
        <taxon>Eukaryota</taxon>
        <taxon>Viridiplantae</taxon>
        <taxon>Streptophyta</taxon>
        <taxon>Embryophyta</taxon>
        <taxon>Tracheophyta</taxon>
        <taxon>Spermatophyta</taxon>
        <taxon>Magnoliopsida</taxon>
        <taxon>Liliopsida</taxon>
        <taxon>Poales</taxon>
        <taxon>Poaceae</taxon>
        <taxon>PACMAD clade</taxon>
        <taxon>Panicoideae</taxon>
        <taxon>Panicodae</taxon>
        <taxon>Paniceae</taxon>
        <taxon>Panicinae</taxon>
        <taxon>Panicum</taxon>
        <taxon>Panicum sect. Hiantes</taxon>
    </lineage>
</organism>
<evidence type="ECO:0000313" key="2">
    <source>
        <dbReference type="Proteomes" id="UP000823388"/>
    </source>
</evidence>
<comment type="caution">
    <text evidence="1">The sequence shown here is derived from an EMBL/GenBank/DDBJ whole genome shotgun (WGS) entry which is preliminary data.</text>
</comment>
<reference evidence="1" key="1">
    <citation type="submission" date="2020-05" db="EMBL/GenBank/DDBJ databases">
        <title>WGS assembly of Panicum virgatum.</title>
        <authorList>
            <person name="Lovell J.T."/>
            <person name="Jenkins J."/>
            <person name="Shu S."/>
            <person name="Juenger T.E."/>
            <person name="Schmutz J."/>
        </authorList>
    </citation>
    <scope>NUCLEOTIDE SEQUENCE</scope>
    <source>
        <strain evidence="1">AP13</strain>
    </source>
</reference>
<evidence type="ECO:0000313" key="1">
    <source>
        <dbReference type="EMBL" id="KAG2647186.1"/>
    </source>
</evidence>
<sequence length="67" mass="8147">MSQAWVISFQRKAKAWEIWKQRNGYIFRNKIPSFQAWKTCFIDTIKWQLLRCKESEHSVVLAWLDSI</sequence>